<dbReference type="EMBL" id="JOKQ01000001">
    <property type="protein sequence ID" value="KHN70354.1"/>
    <property type="molecule type" value="Genomic_DNA"/>
</dbReference>
<evidence type="ECO:0000256" key="1">
    <source>
        <dbReference type="SAM" id="Phobius"/>
    </source>
</evidence>
<dbReference type="RefSeq" id="XP_014564396.1">
    <property type="nucleotide sequence ID" value="XM_014708910.1"/>
</dbReference>
<keyword evidence="1" id="KW-1133">Transmembrane helix</keyword>
<evidence type="ECO:0000313" key="3">
    <source>
        <dbReference type="Proteomes" id="UP000031056"/>
    </source>
</evidence>
<comment type="caution">
    <text evidence="2">The sequence shown here is derived from an EMBL/GenBank/DDBJ whole genome shotgun (WGS) entry which is preliminary data.</text>
</comment>
<feature type="transmembrane region" description="Helical" evidence="1">
    <location>
        <begin position="623"/>
        <end position="642"/>
    </location>
</feature>
<feature type="transmembrane region" description="Helical" evidence="1">
    <location>
        <begin position="509"/>
        <end position="532"/>
    </location>
</feature>
<protein>
    <submittedName>
        <fullName evidence="2">Uncharacterized protein</fullName>
    </submittedName>
</protein>
<keyword evidence="1" id="KW-0812">Transmembrane</keyword>
<dbReference type="VEuPathDB" id="MicrosporidiaDB:M896_010050"/>
<name>A0A0B2UM68_9MICR</name>
<sequence>MTNANNETETWMGKFNTDNSSNIEDLTKDIFQEIINDEKYKDSRLKVLEALNKDANKDKAKEIWSQSDAKIFITILNNADANSYAILEGAWKYMEQKIIEDVLIDLRDLVSKNKYDAEEYKEVIKKMLKYSPAIKEKFNDLPEDIKIDIVYQMDLKTLCIFKNNGGEAIKDIIKIRLQTIINKLKEKCQEYKTNNLNPEHNNTDNYNSYISALKCEGNVSLAIIAKHIFDINAADLDLGVNEYEYSNDKLIELLYVCAKIIMYQNNGALSNAGNDWKIINDDHYTLFNCLNDNGLLEKDCLQKFDTFRDKVLKLMEDNNEDNNAINLRKYIDNVLKKKNPSKYLFEKAITKELKIEDEEDKQYAFDVLDRILMSISLKHVVGDLVFESDGMVNTKDGLINLTMVIQEMSGEPKHLPINEDIENIRTGRKNAEKALILMYTPLLKNIYDREIGKVVYKIEEYHKCITDQDKLKAAAIKTIIGKNGEASKSYISINELHNLISIKDHNINGTFNVCGIALLILIMLTTVGLNEYNIVEIGKMGYGIVRIICTFIPVVIGIFMIYNAFRMCVVKYDKKSALDSMGNQVIAKMACVSVCLAAAIAEMVMVGIGMIRADQTSIDDINKMMATTVSVLMILSMMRYVMSKNQDIWYHVVILGGSLVIGTMRTLILANAKIREYMGVMNIVMMAIGILMAITCIAVYMTKKSLNDNKILGKSKSAVIVNIIGVVIMILSTVVGCLMQSMHFNVIIDKAKEALL</sequence>
<feature type="transmembrane region" description="Helical" evidence="1">
    <location>
        <begin position="680"/>
        <end position="700"/>
    </location>
</feature>
<dbReference type="HOGENOM" id="CLU_368449_0_0_1"/>
<dbReference type="InParanoid" id="A0A0B2UM68"/>
<keyword evidence="3" id="KW-1185">Reference proteome</keyword>
<dbReference type="Proteomes" id="UP000031056">
    <property type="component" value="Unassembled WGS sequence"/>
</dbReference>
<feature type="transmembrane region" description="Helical" evidence="1">
    <location>
        <begin position="720"/>
        <end position="739"/>
    </location>
</feature>
<proteinExistence type="predicted"/>
<feature type="transmembrane region" description="Helical" evidence="1">
    <location>
        <begin position="544"/>
        <end position="565"/>
    </location>
</feature>
<keyword evidence="1" id="KW-0472">Membrane</keyword>
<feature type="transmembrane region" description="Helical" evidence="1">
    <location>
        <begin position="648"/>
        <end position="668"/>
    </location>
</feature>
<dbReference type="AlphaFoldDB" id="A0A0B2UM68"/>
<accession>A0A0B2UM68</accession>
<dbReference type="GeneID" id="26260848"/>
<organism evidence="2 3">
    <name type="scientific">Ordospora colligata OC4</name>
    <dbReference type="NCBI Taxonomy" id="1354746"/>
    <lineage>
        <taxon>Eukaryota</taxon>
        <taxon>Fungi</taxon>
        <taxon>Fungi incertae sedis</taxon>
        <taxon>Microsporidia</taxon>
        <taxon>Ordosporidae</taxon>
        <taxon>Ordospora</taxon>
    </lineage>
</organism>
<reference evidence="2 3" key="1">
    <citation type="journal article" date="2014" name="MBio">
        <title>The Ordospora colligata genome; evolution of extreme reduction in microsporidia and host-to-parasite horizontal gene transfer.</title>
        <authorList>
            <person name="Pombert J.-F."/>
            <person name="Haag K.L."/>
            <person name="Beidas S."/>
            <person name="Ebert D."/>
            <person name="Keeling P.J."/>
        </authorList>
    </citation>
    <scope>NUCLEOTIDE SEQUENCE [LARGE SCALE GENOMIC DNA]</scope>
    <source>
        <strain evidence="2 3">OC4</strain>
    </source>
</reference>
<evidence type="ECO:0000313" key="2">
    <source>
        <dbReference type="EMBL" id="KHN70354.1"/>
    </source>
</evidence>
<gene>
    <name evidence="2" type="ORF">M896_010050</name>
</gene>
<feature type="transmembrane region" description="Helical" evidence="1">
    <location>
        <begin position="585"/>
        <end position="611"/>
    </location>
</feature>